<proteinExistence type="inferred from homology"/>
<evidence type="ECO:0000259" key="10">
    <source>
        <dbReference type="Pfam" id="PF03553"/>
    </source>
</evidence>
<evidence type="ECO:0000256" key="5">
    <source>
        <dbReference type="ARBA" id="ARBA00022692"/>
    </source>
</evidence>
<dbReference type="Pfam" id="PF03553">
    <property type="entry name" value="Na_H_antiporter"/>
    <property type="match status" value="2"/>
</dbReference>
<evidence type="ECO:0000313" key="12">
    <source>
        <dbReference type="Proteomes" id="UP001165302"/>
    </source>
</evidence>
<dbReference type="PANTHER" id="PTHR33451">
    <property type="entry name" value="MALATE-2H(+)/NA(+)-LACTATE ANTIPORTER"/>
    <property type="match status" value="1"/>
</dbReference>
<dbReference type="Proteomes" id="UP001165302">
    <property type="component" value="Unassembled WGS sequence"/>
</dbReference>
<keyword evidence="7 9" id="KW-0472">Membrane</keyword>
<comment type="similarity">
    <text evidence="8">Belongs to the NhaC Na(+)/H(+) (TC 2.A.35) antiporter family.</text>
</comment>
<name>A0ABS7ZAR1_9SPHI</name>
<evidence type="ECO:0000313" key="11">
    <source>
        <dbReference type="EMBL" id="MCA5005789.1"/>
    </source>
</evidence>
<accession>A0ABS7ZAR1</accession>
<feature type="transmembrane region" description="Helical" evidence="9">
    <location>
        <begin position="73"/>
        <end position="91"/>
    </location>
</feature>
<sequence>MSQENRKGNFWALLPLIVFIIIYFCGSLYLGDFYALPVLVVFVISLFVAFFQYPKHSFEEKLKSFAKGSGDENILIMILIFLLAGAFSELSKSIGALSSTVNFAMTYVSPQFIVAGVFLIACFISVSLGTSVGTIVALAPLAVGFETYIPGITAIALAAVVGGAMFGDNLSFISDTTIAATRTQNVGMRDKFKVNFKIVFPVAVLVFIIYCFQGASFVEDVKDLAVQEYQIIKVVPYILVFVLALVGVQVIWTLGIGIVATLLIGLFTNSITLLDSIKSVNAGFAGMFELSLLCLIIGGVVGIIRYNGGIYFLLNSVLKRIKTKRGAEFGIASLTALVNFALANNTITIVIVGPLAKEISDKFDLAPKRVASILDTISCFIQGIIPYGAQILAALAASSIVLAGTNQPTVSPLELISYLYYPFLTGIATLGFILFSKTK</sequence>
<evidence type="ECO:0000256" key="3">
    <source>
        <dbReference type="ARBA" id="ARBA00022449"/>
    </source>
</evidence>
<comment type="caution">
    <text evidence="11">The sequence shown here is derived from an EMBL/GenBank/DDBJ whole genome shotgun (WGS) entry which is preliminary data.</text>
</comment>
<feature type="domain" description="Na+/H+ antiporter NhaC-like C-terminal" evidence="10">
    <location>
        <begin position="230"/>
        <end position="392"/>
    </location>
</feature>
<feature type="transmembrane region" description="Helical" evidence="9">
    <location>
        <begin position="415"/>
        <end position="435"/>
    </location>
</feature>
<dbReference type="PANTHER" id="PTHR33451:SF5">
    <property type="entry name" value="NA+_H+ ANTIPORTER"/>
    <property type="match status" value="1"/>
</dbReference>
<evidence type="ECO:0000256" key="9">
    <source>
        <dbReference type="SAM" id="Phobius"/>
    </source>
</evidence>
<evidence type="ECO:0000256" key="7">
    <source>
        <dbReference type="ARBA" id="ARBA00023136"/>
    </source>
</evidence>
<evidence type="ECO:0000256" key="8">
    <source>
        <dbReference type="ARBA" id="ARBA00038435"/>
    </source>
</evidence>
<dbReference type="RefSeq" id="WP_225553873.1">
    <property type="nucleotide sequence ID" value="NZ_JADEYP010000021.1"/>
</dbReference>
<keyword evidence="12" id="KW-1185">Reference proteome</keyword>
<evidence type="ECO:0000256" key="6">
    <source>
        <dbReference type="ARBA" id="ARBA00022989"/>
    </source>
</evidence>
<feature type="domain" description="Na+/H+ antiporter NhaC-like C-terminal" evidence="10">
    <location>
        <begin position="24"/>
        <end position="214"/>
    </location>
</feature>
<comment type="subcellular location">
    <subcellularLocation>
        <location evidence="1">Cell membrane</location>
        <topology evidence="1">Multi-pass membrane protein</topology>
    </subcellularLocation>
</comment>
<evidence type="ECO:0000256" key="4">
    <source>
        <dbReference type="ARBA" id="ARBA00022475"/>
    </source>
</evidence>
<feature type="transmembrane region" description="Helical" evidence="9">
    <location>
        <begin position="198"/>
        <end position="218"/>
    </location>
</feature>
<feature type="transmembrane region" description="Helical" evidence="9">
    <location>
        <begin position="334"/>
        <end position="356"/>
    </location>
</feature>
<feature type="transmembrane region" description="Helical" evidence="9">
    <location>
        <begin position="238"/>
        <end position="267"/>
    </location>
</feature>
<feature type="transmembrane region" description="Helical" evidence="9">
    <location>
        <begin position="35"/>
        <end position="53"/>
    </location>
</feature>
<feature type="transmembrane region" description="Helical" evidence="9">
    <location>
        <begin position="288"/>
        <end position="314"/>
    </location>
</feature>
<keyword evidence="4" id="KW-1003">Cell membrane</keyword>
<feature type="transmembrane region" description="Helical" evidence="9">
    <location>
        <begin position="377"/>
        <end position="403"/>
    </location>
</feature>
<dbReference type="InterPro" id="IPR018461">
    <property type="entry name" value="Na/H_Antiport_NhaC-like_C"/>
</dbReference>
<protein>
    <submittedName>
        <fullName evidence="11">Na+/H+ antiporter NhaC family protein</fullName>
    </submittedName>
</protein>
<dbReference type="EMBL" id="JADEYP010000021">
    <property type="protein sequence ID" value="MCA5005789.1"/>
    <property type="molecule type" value="Genomic_DNA"/>
</dbReference>
<evidence type="ECO:0000256" key="2">
    <source>
        <dbReference type="ARBA" id="ARBA00022448"/>
    </source>
</evidence>
<keyword evidence="2" id="KW-0813">Transport</keyword>
<keyword evidence="3" id="KW-0050">Antiport</keyword>
<organism evidence="11 12">
    <name type="scientific">Sphingobacterium bovistauri</name>
    <dbReference type="NCBI Taxonomy" id="2781959"/>
    <lineage>
        <taxon>Bacteria</taxon>
        <taxon>Pseudomonadati</taxon>
        <taxon>Bacteroidota</taxon>
        <taxon>Sphingobacteriia</taxon>
        <taxon>Sphingobacteriales</taxon>
        <taxon>Sphingobacteriaceae</taxon>
        <taxon>Sphingobacterium</taxon>
    </lineage>
</organism>
<dbReference type="InterPro" id="IPR052180">
    <property type="entry name" value="NhaC_Na-H+_Antiporter"/>
</dbReference>
<keyword evidence="6 9" id="KW-1133">Transmembrane helix</keyword>
<feature type="transmembrane region" description="Helical" evidence="9">
    <location>
        <begin position="12"/>
        <end position="30"/>
    </location>
</feature>
<reference evidence="11" key="1">
    <citation type="submission" date="2020-10" db="EMBL/GenBank/DDBJ databases">
        <authorList>
            <person name="Lu T."/>
            <person name="Wang Q."/>
            <person name="Han X."/>
        </authorList>
    </citation>
    <scope>NUCLEOTIDE SEQUENCE</scope>
    <source>
        <strain evidence="11">WQ 366</strain>
    </source>
</reference>
<feature type="transmembrane region" description="Helical" evidence="9">
    <location>
        <begin position="112"/>
        <end position="142"/>
    </location>
</feature>
<evidence type="ECO:0000256" key="1">
    <source>
        <dbReference type="ARBA" id="ARBA00004651"/>
    </source>
</evidence>
<gene>
    <name evidence="11" type="ORF">IPZ78_11565</name>
</gene>
<feature type="transmembrane region" description="Helical" evidence="9">
    <location>
        <begin position="148"/>
        <end position="166"/>
    </location>
</feature>
<keyword evidence="5 9" id="KW-0812">Transmembrane</keyword>